<dbReference type="InterPro" id="IPR000719">
    <property type="entry name" value="Prot_kinase_dom"/>
</dbReference>
<dbReference type="PANTHER" id="PTHR46863">
    <property type="entry name" value="OS09G0572100 PROTEIN"/>
    <property type="match status" value="1"/>
</dbReference>
<dbReference type="PROSITE" id="PS50011">
    <property type="entry name" value="PROTEIN_KINASE_DOM"/>
    <property type="match status" value="1"/>
</dbReference>
<dbReference type="GO" id="GO:0005524">
    <property type="term" value="F:ATP binding"/>
    <property type="evidence" value="ECO:0007669"/>
    <property type="project" value="InterPro"/>
</dbReference>
<proteinExistence type="predicted"/>
<dbReference type="Gene3D" id="1.10.510.10">
    <property type="entry name" value="Transferase(Phosphotransferase) domain 1"/>
    <property type="match status" value="1"/>
</dbReference>
<dbReference type="AlphaFoldDB" id="A0A2N9IZ12"/>
<dbReference type="PANTHER" id="PTHR46863:SF1">
    <property type="entry name" value="PROTEIN KINASE SUPERFAMILY PROTEIN"/>
    <property type="match status" value="1"/>
</dbReference>
<feature type="domain" description="Protein kinase" evidence="2">
    <location>
        <begin position="210"/>
        <end position="517"/>
    </location>
</feature>
<evidence type="ECO:0000259" key="2">
    <source>
        <dbReference type="PROSITE" id="PS50011"/>
    </source>
</evidence>
<gene>
    <name evidence="3" type="ORF">FSB_LOCUS57173</name>
</gene>
<protein>
    <recommendedName>
        <fullName evidence="2">Protein kinase domain-containing protein</fullName>
    </recommendedName>
</protein>
<feature type="region of interest" description="Disordered" evidence="1">
    <location>
        <begin position="1"/>
        <end position="30"/>
    </location>
</feature>
<evidence type="ECO:0000313" key="3">
    <source>
        <dbReference type="EMBL" id="SPD29291.1"/>
    </source>
</evidence>
<accession>A0A2N9IZ12</accession>
<reference evidence="3" key="1">
    <citation type="submission" date="2018-02" db="EMBL/GenBank/DDBJ databases">
        <authorList>
            <person name="Cohen D.B."/>
            <person name="Kent A.D."/>
        </authorList>
    </citation>
    <scope>NUCLEOTIDE SEQUENCE</scope>
</reference>
<dbReference type="Gene3D" id="3.30.200.20">
    <property type="entry name" value="Phosphorylase Kinase, domain 1"/>
    <property type="match status" value="1"/>
</dbReference>
<dbReference type="SUPFAM" id="SSF56112">
    <property type="entry name" value="Protein kinase-like (PK-like)"/>
    <property type="match status" value="1"/>
</dbReference>
<dbReference type="InterPro" id="IPR011009">
    <property type="entry name" value="Kinase-like_dom_sf"/>
</dbReference>
<feature type="compositionally biased region" description="Polar residues" evidence="1">
    <location>
        <begin position="93"/>
        <end position="115"/>
    </location>
</feature>
<evidence type="ECO:0000256" key="1">
    <source>
        <dbReference type="SAM" id="MobiDB-lite"/>
    </source>
</evidence>
<organism evidence="3">
    <name type="scientific">Fagus sylvatica</name>
    <name type="common">Beechnut</name>
    <dbReference type="NCBI Taxonomy" id="28930"/>
    <lineage>
        <taxon>Eukaryota</taxon>
        <taxon>Viridiplantae</taxon>
        <taxon>Streptophyta</taxon>
        <taxon>Embryophyta</taxon>
        <taxon>Tracheophyta</taxon>
        <taxon>Spermatophyta</taxon>
        <taxon>Magnoliopsida</taxon>
        <taxon>eudicotyledons</taxon>
        <taxon>Gunneridae</taxon>
        <taxon>Pentapetalae</taxon>
        <taxon>rosids</taxon>
        <taxon>fabids</taxon>
        <taxon>Fagales</taxon>
        <taxon>Fagaceae</taxon>
        <taxon>Fagus</taxon>
    </lineage>
</organism>
<dbReference type="EMBL" id="OIVN01006268">
    <property type="protein sequence ID" value="SPD29291.1"/>
    <property type="molecule type" value="Genomic_DNA"/>
</dbReference>
<name>A0A2N9IZ12_FAGSY</name>
<dbReference type="GO" id="GO:0004672">
    <property type="term" value="F:protein kinase activity"/>
    <property type="evidence" value="ECO:0007669"/>
    <property type="project" value="InterPro"/>
</dbReference>
<feature type="region of interest" description="Disordered" evidence="1">
    <location>
        <begin position="51"/>
        <end position="170"/>
    </location>
</feature>
<feature type="compositionally biased region" description="Low complexity" evidence="1">
    <location>
        <begin position="143"/>
        <end position="156"/>
    </location>
</feature>
<sequence>MNDWNKLRNSLKESIAPPTNSQYGSPVISENRIPHASHSILSFFPPNYDSSSCGSASNEMPPRLSHSIMSRFPPTWSQNESSRSDESLPPFSHSITSIFPPNYDSSSRGSASNETPPRLSHSIISLFPPTWSQNESSRPDESLPPFSHSIPSIFPPTKSETESSESNERLITRSSHSIQSIFQSNNSDTTSSDSIHIFSPSPSYEYLYPSELIRSATNNFLAKTYTSTSSTRSWRCTLRGKNAIVFQRKFRRKMGMLQLTQRLSVTCRSHHSSIIKLLGASVSGDVIYLVYDFVYGANLANCLRNPNNPNFTVLDTWMSRMQIAMDLAHGLAYIHNNMSSLVHNHIKSSSIIVTESSFNAKICHIGTAQLCGEIDESEAHKDSEIQEVSEEADRGYMPPEFQRSGIATQKCDVYAFGVVILELLSGEEPLKYKHDKATGDVVRTSVIETAAAVFEEGDDRFGPEYRLRFWVDRRLNDSFPVDVAEKLIRLALDCVHVEPDKRPNMTSVAWKISKTWSDKLGTTWSDKFGKTWSGKLGRVKFR</sequence>
<dbReference type="Pfam" id="PF00069">
    <property type="entry name" value="Pkinase"/>
    <property type="match status" value="1"/>
</dbReference>